<dbReference type="EMBL" id="CP031188">
    <property type="protein sequence ID" value="AXG74219.1"/>
    <property type="molecule type" value="Genomic_DNA"/>
</dbReference>
<evidence type="ECO:0000313" key="4">
    <source>
        <dbReference type="Proteomes" id="UP000253951"/>
    </source>
</evidence>
<evidence type="ECO:0000313" key="3">
    <source>
        <dbReference type="EMBL" id="AXG74219.1"/>
    </source>
</evidence>
<dbReference type="KEGG" id="fat:DVK85_08185"/>
<keyword evidence="2" id="KW-0812">Transmembrane</keyword>
<feature type="transmembrane region" description="Helical" evidence="2">
    <location>
        <begin position="289"/>
        <end position="307"/>
    </location>
</feature>
<organism evidence="3 4">
    <name type="scientific">Flavobacterium arcticum</name>
    <dbReference type="NCBI Taxonomy" id="1784713"/>
    <lineage>
        <taxon>Bacteria</taxon>
        <taxon>Pseudomonadati</taxon>
        <taxon>Bacteroidota</taxon>
        <taxon>Flavobacteriia</taxon>
        <taxon>Flavobacteriales</taxon>
        <taxon>Flavobacteriaceae</taxon>
        <taxon>Flavobacterium</taxon>
    </lineage>
</organism>
<dbReference type="AlphaFoldDB" id="A0A345HCA9"/>
<protein>
    <submittedName>
        <fullName evidence="3">Uncharacterized protein</fullName>
    </submittedName>
</protein>
<feature type="transmembrane region" description="Helical" evidence="2">
    <location>
        <begin position="231"/>
        <end position="250"/>
    </location>
</feature>
<dbReference type="Proteomes" id="UP000253951">
    <property type="component" value="Chromosome"/>
</dbReference>
<feature type="coiled-coil region" evidence="1">
    <location>
        <begin position="131"/>
        <end position="215"/>
    </location>
</feature>
<name>A0A345HCA9_9FLAO</name>
<keyword evidence="4" id="KW-1185">Reference proteome</keyword>
<dbReference type="RefSeq" id="WP_114677977.1">
    <property type="nucleotide sequence ID" value="NZ_CP031188.1"/>
</dbReference>
<evidence type="ECO:0000256" key="2">
    <source>
        <dbReference type="SAM" id="Phobius"/>
    </source>
</evidence>
<keyword evidence="2" id="KW-1133">Transmembrane helix</keyword>
<evidence type="ECO:0000256" key="1">
    <source>
        <dbReference type="SAM" id="Coils"/>
    </source>
</evidence>
<reference evidence="3 4" key="1">
    <citation type="submission" date="2018-07" db="EMBL/GenBank/DDBJ databases">
        <title>Complete genome sequence of Flavobacterium arcticum type strain SM1502T.</title>
        <authorList>
            <person name="Li Y."/>
            <person name="Li D.-D."/>
        </authorList>
    </citation>
    <scope>NUCLEOTIDE SEQUENCE [LARGE SCALE GENOMIC DNA]</scope>
    <source>
        <strain evidence="3 4">SM1502</strain>
    </source>
</reference>
<dbReference type="OrthoDB" id="1428328at2"/>
<keyword evidence="1" id="KW-0175">Coiled coil</keyword>
<gene>
    <name evidence="3" type="ORF">DVK85_08185</name>
</gene>
<accession>A0A345HCA9</accession>
<proteinExistence type="predicted"/>
<sequence>MPNNNEFLDRLNDVKSMINNLDLTMFRNGVEKELFKLVEKELTEFNNEVLDCIDNIQKYYPEHQKVLEELSKKNNIGLFFYEYEQFLDSSQDPYMGLSRFTDSFKKLKDVYYSKVKNLVEKSLKEIDFSQTQKIKDKLSELENENELLSRKIAETDILKTEQIRNKLNELENQSELLNRKIAETDVLKNSLEHQLNEQKERYESVNTKLELEKQEDIYGKIANNYNKNARWWLFGIVTSIGFLVSLIFYIKENFCFDISCYGNIELSTYNTICSDCGEHILWLEIFKSIFFRILIISLNIYLITFCVKNYNASMHNKTINELRQNSFASALHFYNTTTGDKKDEILLKAADSIFSHRATGYQGKNSEPQNSFIQNIIDKVTPSK</sequence>
<keyword evidence="2" id="KW-0472">Membrane</keyword>